<dbReference type="Pfam" id="PF13400">
    <property type="entry name" value="Tad"/>
    <property type="match status" value="1"/>
</dbReference>
<evidence type="ECO:0000313" key="4">
    <source>
        <dbReference type="Proteomes" id="UP000003790"/>
    </source>
</evidence>
<dbReference type="AlphaFoldDB" id="A0AB33WTV3"/>
<dbReference type="InterPro" id="IPR028087">
    <property type="entry name" value="Tad_N"/>
</dbReference>
<name>A0AB33WTV3_9PSED</name>
<dbReference type="InterPro" id="IPR018705">
    <property type="entry name" value="DUF2134_membrane"/>
</dbReference>
<feature type="domain" description="Putative Flp pilus-assembly TadG-like N-terminal" evidence="2">
    <location>
        <begin position="15"/>
        <end position="61"/>
    </location>
</feature>
<evidence type="ECO:0000313" key="3">
    <source>
        <dbReference type="EMBL" id="EIM16524.1"/>
    </source>
</evidence>
<evidence type="ECO:0000259" key="2">
    <source>
        <dbReference type="Pfam" id="PF13400"/>
    </source>
</evidence>
<dbReference type="RefSeq" id="WP_009046786.1">
    <property type="nucleotide sequence ID" value="NZ_CM001490.1"/>
</dbReference>
<reference evidence="3 4" key="1">
    <citation type="journal article" date="2012" name="PLoS Genet.">
        <title>Comparative Genomics of Plant-Associated Pseudomonas spp.: Insights into Diversity and Inheritance of Traits Involved in Multitrophic Interactions.</title>
        <authorList>
            <person name="Loper J.E."/>
            <person name="Hassan K.A."/>
            <person name="Mavrodi D.V."/>
            <person name="Davis E.W.II."/>
            <person name="Lim C.K."/>
            <person name="Shaffer B.T."/>
            <person name="Elbourne L.D."/>
            <person name="Stockwell V.O."/>
            <person name="Hartney S.L."/>
            <person name="Breakwell K."/>
            <person name="Henkels M.D."/>
            <person name="Tetu S.G."/>
            <person name="Rangel L.I."/>
            <person name="Kidarsa T.A."/>
            <person name="Wilson N.L."/>
            <person name="van de Mortel J.E."/>
            <person name="Song C."/>
            <person name="Blumhagen R."/>
            <person name="Radune D."/>
            <person name="Hostetler J.B."/>
            <person name="Brinkac L.M."/>
            <person name="Durkin A.S."/>
            <person name="Kluepfel D.A."/>
            <person name="Wechter W.P."/>
            <person name="Anderson A.J."/>
            <person name="Kim Y.C."/>
            <person name="Pierson L.S.III."/>
            <person name="Pierson E.A."/>
            <person name="Lindow S.E."/>
            <person name="Kobayashi D.Y."/>
            <person name="Raaijmakers J.M."/>
            <person name="Weller D.M."/>
            <person name="Thomashow L.S."/>
            <person name="Allen A.E."/>
            <person name="Paulsen I.T."/>
        </authorList>
    </citation>
    <scope>NUCLEOTIDE SEQUENCE [LARGE SCALE GENOMIC DNA]</scope>
    <source>
        <strain evidence="3 4">O6</strain>
    </source>
</reference>
<evidence type="ECO:0000259" key="1">
    <source>
        <dbReference type="Pfam" id="PF09977"/>
    </source>
</evidence>
<sequence>MFSRTQFSGPARQRGAIGLIGALALGTAVLCTLVVVDSGRLYLDQRVLQRVADNAALEAVARGGNCQAGLSAAAFARESATRNGFAVGDDRPLIATCGSLQTGADNLRTFSPNASQASAIRVVVSERVPTSIALGVTNLFSDIPLSTDTRLSAMAVAAAPTPSVAQLSIRSTLLTVDTAESNLLNAVASGLLGGNVSLSAAGWNGLLQSNINLLKYLDQLAINLNVTAGDYNQLVATDATVSQLIQAAATVVQANGATADVQANGVTADVLTALASLQLAATGSNPVKLGDILQLQTGTVSTGLDASVQLFQLMQAFVELASSKSAVAATLPISALGLADVTTKIKVIEPPRLSAIGDPELAKASPRGPDQIYVRTAQVRVLVSVNLPVLSSVSGLSNAVLGLVGTLTPTVNSLLSLNLVDTINSLSCLLGAGCQQLSPQLLPSPQIDIVLEAGGAESYVTDYSCPVSGSGTKSLTAHTSTSLANLKVGQIDDPASAFSLSASPSVKPLPLVDLGVWTCHKILGIGSCGPARTAYAAGGLAIMTSTSVVPSTQDLVFSSNTAPFPIPANVKLEPSFQTVQPTTNVVASLASTLAGISLITYKPLGGNPLGSVVMGVAGLISDVSTILTPLITGLLSPLLDPLLNKLLTSLGIDLMNVEVGANLTCGQTGRAYLVL</sequence>
<dbReference type="EMBL" id="AHOT01000016">
    <property type="protein sequence ID" value="EIM16524.1"/>
    <property type="molecule type" value="Genomic_DNA"/>
</dbReference>
<organism evidence="3 4">
    <name type="scientific">Pseudomonas chlororaphis O6</name>
    <dbReference type="NCBI Taxonomy" id="1037915"/>
    <lineage>
        <taxon>Bacteria</taxon>
        <taxon>Pseudomonadati</taxon>
        <taxon>Pseudomonadota</taxon>
        <taxon>Gammaproteobacteria</taxon>
        <taxon>Pseudomonadales</taxon>
        <taxon>Pseudomonadaceae</taxon>
        <taxon>Pseudomonas</taxon>
    </lineage>
</organism>
<feature type="domain" description="DUF2134" evidence="1">
    <location>
        <begin position="66"/>
        <end position="157"/>
    </location>
</feature>
<gene>
    <name evidence="3" type="ORF">PchlO6_0676</name>
</gene>
<proteinExistence type="predicted"/>
<dbReference type="Pfam" id="PF09977">
    <property type="entry name" value="Tad_C"/>
    <property type="match status" value="1"/>
</dbReference>
<dbReference type="Proteomes" id="UP000003790">
    <property type="component" value="Chromosome"/>
</dbReference>
<accession>A0AB33WTV3</accession>
<protein>
    <recommendedName>
        <fullName evidence="5">Transmembrane protein</fullName>
    </recommendedName>
</protein>
<comment type="caution">
    <text evidence="3">The sequence shown here is derived from an EMBL/GenBank/DDBJ whole genome shotgun (WGS) entry which is preliminary data.</text>
</comment>
<evidence type="ECO:0008006" key="5">
    <source>
        <dbReference type="Google" id="ProtNLM"/>
    </source>
</evidence>